<dbReference type="Pfam" id="PF16057">
    <property type="entry name" value="DUF4800"/>
    <property type="match status" value="1"/>
</dbReference>
<dbReference type="VEuPathDB" id="VectorBase:GMOY003064"/>
<dbReference type="GO" id="GO:0005829">
    <property type="term" value="C:cytosol"/>
    <property type="evidence" value="ECO:0007669"/>
    <property type="project" value="TreeGrafter"/>
</dbReference>
<dbReference type="PANTHER" id="PTHR13743:SF112">
    <property type="entry name" value="BEACH DOMAIN-CONTAINING PROTEIN"/>
    <property type="match status" value="1"/>
</dbReference>
<evidence type="ECO:0000313" key="2">
    <source>
        <dbReference type="EnsemblMetazoa" id="GMOY003064-PA"/>
    </source>
</evidence>
<reference evidence="2" key="1">
    <citation type="submission" date="2020-05" db="UniProtKB">
        <authorList>
            <consortium name="EnsemblMetazoa"/>
        </authorList>
    </citation>
    <scope>IDENTIFICATION</scope>
    <source>
        <strain evidence="2">Yale</strain>
    </source>
</reference>
<dbReference type="Pfam" id="PF15787">
    <property type="entry name" value="DUF4704"/>
    <property type="match status" value="1"/>
</dbReference>
<protein>
    <recommendedName>
        <fullName evidence="1">DUF4704 domain-containing protein</fullName>
    </recommendedName>
</protein>
<dbReference type="GO" id="GO:0019901">
    <property type="term" value="F:protein kinase binding"/>
    <property type="evidence" value="ECO:0007669"/>
    <property type="project" value="TreeGrafter"/>
</dbReference>
<dbReference type="InterPro" id="IPR031570">
    <property type="entry name" value="NBEA/BDCP_DUF4704"/>
</dbReference>
<organism evidence="2 3">
    <name type="scientific">Glossina morsitans morsitans</name>
    <name type="common">Savannah tsetse fly</name>
    <dbReference type="NCBI Taxonomy" id="37546"/>
    <lineage>
        <taxon>Eukaryota</taxon>
        <taxon>Metazoa</taxon>
        <taxon>Ecdysozoa</taxon>
        <taxon>Arthropoda</taxon>
        <taxon>Hexapoda</taxon>
        <taxon>Insecta</taxon>
        <taxon>Pterygota</taxon>
        <taxon>Neoptera</taxon>
        <taxon>Endopterygota</taxon>
        <taxon>Diptera</taxon>
        <taxon>Brachycera</taxon>
        <taxon>Muscomorpha</taxon>
        <taxon>Hippoboscoidea</taxon>
        <taxon>Glossinidae</taxon>
        <taxon>Glossina</taxon>
    </lineage>
</organism>
<dbReference type="Proteomes" id="UP000092444">
    <property type="component" value="Unassembled WGS sequence"/>
</dbReference>
<proteinExistence type="predicted"/>
<feature type="domain" description="DUF4704" evidence="1">
    <location>
        <begin position="896"/>
        <end position="1118"/>
    </location>
</feature>
<dbReference type="EMBL" id="CCAG010010923">
    <property type="status" value="NOT_ANNOTATED_CDS"/>
    <property type="molecule type" value="Genomic_DNA"/>
</dbReference>
<dbReference type="GO" id="GO:0016020">
    <property type="term" value="C:membrane"/>
    <property type="evidence" value="ECO:0007669"/>
    <property type="project" value="TreeGrafter"/>
</dbReference>
<evidence type="ECO:0000313" key="3">
    <source>
        <dbReference type="Proteomes" id="UP000092444"/>
    </source>
</evidence>
<name>A0A1B0FH16_GLOMM</name>
<dbReference type="STRING" id="37546.A0A1B0FH16"/>
<dbReference type="GO" id="GO:0008104">
    <property type="term" value="P:intracellular protein localization"/>
    <property type="evidence" value="ECO:0007669"/>
    <property type="project" value="TreeGrafter"/>
</dbReference>
<evidence type="ECO:0000259" key="1">
    <source>
        <dbReference type="Pfam" id="PF15787"/>
    </source>
</evidence>
<dbReference type="EnsemblMetazoa" id="GMOY003064-RA">
    <property type="protein sequence ID" value="GMOY003064-PA"/>
    <property type="gene ID" value="GMOY003064"/>
</dbReference>
<dbReference type="PhylomeDB" id="A0A1B0FH16"/>
<dbReference type="PANTHER" id="PTHR13743">
    <property type="entry name" value="BEIGE/BEACH-RELATED"/>
    <property type="match status" value="1"/>
</dbReference>
<sequence>MDNKKDIYNLWVQYTTKNEESYFREFIERFVNIWRSQLPLDFSTVECPYWYEVKPDNGPHLGRLPDELLPAIGKFIIVASDQCANEKISNDTIHQISVLIDCLVVICRHFDNILAVIKYEYKSNLIAILTHVFQQTLKKKSVSNEVSRLFRSFSQFLEVMYDPYLTWRSFLRNNFADYKKLPYKPHNVHVEIIPFIYDCFQHDDIKKYPIIGESLIHALGAIICGSQKSIASISCYFDKQTGDGIKICDNLRNGMRAICPATVSVVMKILAQWESTSDLRVITLRCCALMIIVLQKSSPEERQIDLVTLIKLYCDVLEQLMTTEHFRQTGDSFDISSDDVDANDLTIDVNALESTVDNVCVFLTDNTSASYICEAIEETSLMDVLISIAKKIKDWSLNYGQLMIKVINSLAAITRNSIRITDHLRYHDKIGKLFDGLMDLGLPSTALLEACINLAYNEEMGLIIVPEVLNRLIDWLPNIDTREQTYLSEKVYKSCVNNYGTKSIACANRIIRSVCGCLQDFHKLSDICIQNCIKLIEELSKLSILPIELKSIFSLLRKESAFPHSKQLLQMLVTVSLQTLNSSNLCSQYFNFTKPNDGILVTDIKNWSMSGSYGFIFHILLRLNDKVSKSSKSNKTENTQERSNCRRMLLNLRTASNTGFEVFIQNSGNVVVAALTKREYLTSTVNSSVLLDSQWHYVTVAITPPKRPFSYSQINVYIDFMQKISATLKVQAINEPFVFCSVGSILPEIKTQQVKALTNTNSLPRSSSQDTSHSYKGMLPSLLERTLSTNVTNYFTLPLRSQASYDPNVKNFPLGMQDTVFGEQQCLNGQIGGVLLAEPTTSLKTIFDVGVNFASIFSQDNDILELTSRFVFCYSPAAYLQNTCLDLIPIGKYLGLVQAQHCRIVKIQDTINSIGGIQAILPILHDIVKNQRDDLYVSGGDEETSENEEVTKTPLAEEFSDWEMLTSNSYTEWKMLQYPVAGFMCFLRYLVHEHENNQENLLNSECLSIVGMMLQKCSMRIFKVNTLMGTHLLIESLQGHKTVGGRSNLALLEDLYTSIAFNFDIWVHMNFQITLGHVQYLSAMIKNDRKYFRKKFGIQYFLDVIRQYYSAPENMTPEDAMTIRSTFCQLQEAAIRFISSLLSTSRVHPKYKQIMRLHDPAADVSLFPGFFSYTIPMTLSSIILFHMLDEMLTSEIDYCGLIFLIHHVSSCELPVKLEVAKRLLQTTFTNENSPHSIAKQAGWQESIARLLIRKPIDNVKPDEEKRKSFGINLDVLLEDENEFNNQGDLISFCEQHLEMEHQDHGEGVISLNEIQASVTEAANVIESEIKGEKKICQIQLFELSGNKKNLYIFIELAESVSGAVVENVTSVFSVIRQTTHDIQDTFESFAMGSSTDSADATNLEFSQDGEVNSEEQLVYLVSNILFTIFWRGVPNDHIDCWKERGQVLGCINLLALNNELMTSHLSLRLKILEMAVQASLSDLAQHGSQVLINQENASHILRMVYDLVVLGSNEDESKKCSTKLLDGVLALLDALMIFQQDSSDDWSDMVRLCLGLLLKCSHHPDPGVVAMATARLHANLKCRNTENPSELAYLLFSINRALDNAIEVGDPEEYSFLMPVMKALIEKCRNVFSLDINLPDLPSTSSGPVFFNDFQMYSTSKKWRNFMEKINKLQN</sequence>
<keyword evidence="3" id="KW-1185">Reference proteome</keyword>
<accession>A0A1B0FH16</accession>
<dbReference type="InterPro" id="IPR050865">
    <property type="entry name" value="BEACH_Domain"/>
</dbReference>